<dbReference type="PANTHER" id="PTHR43179:SF12">
    <property type="entry name" value="GALACTOFURANOSYLTRANSFERASE GLFT2"/>
    <property type="match status" value="1"/>
</dbReference>
<reference evidence="5" key="1">
    <citation type="journal article" date="2019" name="Int. J. Syst. Evol. Microbiol.">
        <title>The Global Catalogue of Microorganisms (GCM) 10K type strain sequencing project: providing services to taxonomists for standard genome sequencing and annotation.</title>
        <authorList>
            <consortium name="The Broad Institute Genomics Platform"/>
            <consortium name="The Broad Institute Genome Sequencing Center for Infectious Disease"/>
            <person name="Wu L."/>
            <person name="Ma J."/>
        </authorList>
    </citation>
    <scope>NUCLEOTIDE SEQUENCE [LARGE SCALE GENOMIC DNA]</scope>
    <source>
        <strain evidence="5">CCUG 49452</strain>
    </source>
</reference>
<organism evidence="4 5">
    <name type="scientific">Giesbergeria sinuosa</name>
    <dbReference type="NCBI Taxonomy" id="80883"/>
    <lineage>
        <taxon>Bacteria</taxon>
        <taxon>Pseudomonadati</taxon>
        <taxon>Pseudomonadota</taxon>
        <taxon>Betaproteobacteria</taxon>
        <taxon>Burkholderiales</taxon>
        <taxon>Comamonadaceae</taxon>
        <taxon>Giesbergeria</taxon>
    </lineage>
</organism>
<evidence type="ECO:0000256" key="2">
    <source>
        <dbReference type="ARBA" id="ARBA00022676"/>
    </source>
</evidence>
<keyword evidence="3" id="KW-0808">Transferase</keyword>
<dbReference type="RefSeq" id="WP_382429063.1">
    <property type="nucleotide sequence ID" value="NZ_JBHSHJ010000001.1"/>
</dbReference>
<comment type="caution">
    <text evidence="4">The sequence shown here is derived from an EMBL/GenBank/DDBJ whole genome shotgun (WGS) entry which is preliminary data.</text>
</comment>
<protein>
    <submittedName>
        <fullName evidence="4">Glycosyltransferase family 2 protein</fullName>
    </submittedName>
</protein>
<dbReference type="CDD" id="cd02526">
    <property type="entry name" value="GT2_RfbF_like"/>
    <property type="match status" value="1"/>
</dbReference>
<dbReference type="Proteomes" id="UP001596001">
    <property type="component" value="Unassembled WGS sequence"/>
</dbReference>
<gene>
    <name evidence="4" type="ORF">ACFO6X_00770</name>
</gene>
<comment type="similarity">
    <text evidence="1">Belongs to the glycosyltransferase 2 family.</text>
</comment>
<evidence type="ECO:0000256" key="1">
    <source>
        <dbReference type="ARBA" id="ARBA00006739"/>
    </source>
</evidence>
<keyword evidence="2" id="KW-0328">Glycosyltransferase</keyword>
<evidence type="ECO:0000256" key="3">
    <source>
        <dbReference type="ARBA" id="ARBA00022679"/>
    </source>
</evidence>
<dbReference type="SUPFAM" id="SSF53448">
    <property type="entry name" value="Nucleotide-diphospho-sugar transferases"/>
    <property type="match status" value="1"/>
</dbReference>
<proteinExistence type="inferred from homology"/>
<dbReference type="InterPro" id="IPR029044">
    <property type="entry name" value="Nucleotide-diphossugar_trans"/>
</dbReference>
<sequence>MQKTLISPSVVGAVVVTYQPDLTALHRLLQALPSAIVATVVVHNGGWDDDACYRRFVSCVQHPRRQWVQMSGNAGIAAALNRGIAELTTLGCTHAWTFDQDSCPRPETLDILWAAWQAAARQMPVAAVVPAIHDQGTGNTLPFLLEHPSGVLEATPIHQTQPVAAAITSGMLLDVAVWQTSGGAREDWFIDHVDTEWCFRVRAQGYGVVAVPAAVLQHELGHTRTAFYRSNRTVKVRSALRTYYMLRNGWALARLPHAPQGWLPYFWRQAWRIMLVAVVYGPNRWQQLRAMYRAWWHAQRMDV</sequence>
<dbReference type="Gene3D" id="3.90.550.10">
    <property type="entry name" value="Spore Coat Polysaccharide Biosynthesis Protein SpsA, Chain A"/>
    <property type="match status" value="1"/>
</dbReference>
<evidence type="ECO:0000313" key="5">
    <source>
        <dbReference type="Proteomes" id="UP001596001"/>
    </source>
</evidence>
<name>A0ABV9Q9G2_9BURK</name>
<dbReference type="PANTHER" id="PTHR43179">
    <property type="entry name" value="RHAMNOSYLTRANSFERASE WBBL"/>
    <property type="match status" value="1"/>
</dbReference>
<dbReference type="EMBL" id="JBHSHJ010000001">
    <property type="protein sequence ID" value="MFC4787528.1"/>
    <property type="molecule type" value="Genomic_DNA"/>
</dbReference>
<evidence type="ECO:0000313" key="4">
    <source>
        <dbReference type="EMBL" id="MFC4787528.1"/>
    </source>
</evidence>
<keyword evidence="5" id="KW-1185">Reference proteome</keyword>
<accession>A0ABV9Q9G2</accession>